<organism evidence="9 10">
    <name type="scientific">Hydrogenibacillus schlegelii</name>
    <name type="common">Bacillus schlegelii</name>
    <dbReference type="NCBI Taxonomy" id="1484"/>
    <lineage>
        <taxon>Bacteria</taxon>
        <taxon>Bacillati</taxon>
        <taxon>Bacillota</taxon>
        <taxon>Bacilli</taxon>
        <taxon>Bacillales</taxon>
        <taxon>Bacillales Family X. Incertae Sedis</taxon>
        <taxon>Hydrogenibacillus</taxon>
    </lineage>
</organism>
<protein>
    <submittedName>
        <fullName evidence="9">Cytochrome c</fullName>
    </submittedName>
</protein>
<keyword evidence="3 6" id="KW-0479">Metal-binding</keyword>
<dbReference type="GO" id="GO:0046872">
    <property type="term" value="F:metal ion binding"/>
    <property type="evidence" value="ECO:0007669"/>
    <property type="project" value="UniProtKB-KW"/>
</dbReference>
<evidence type="ECO:0000256" key="1">
    <source>
        <dbReference type="ARBA" id="ARBA00022448"/>
    </source>
</evidence>
<evidence type="ECO:0000256" key="5">
    <source>
        <dbReference type="ARBA" id="ARBA00023004"/>
    </source>
</evidence>
<dbReference type="Proteomes" id="UP000748108">
    <property type="component" value="Unassembled WGS sequence"/>
</dbReference>
<evidence type="ECO:0000256" key="3">
    <source>
        <dbReference type="ARBA" id="ARBA00022723"/>
    </source>
</evidence>
<evidence type="ECO:0000256" key="7">
    <source>
        <dbReference type="SAM" id="Phobius"/>
    </source>
</evidence>
<dbReference type="InterPro" id="IPR009056">
    <property type="entry name" value="Cyt_c-like_dom"/>
</dbReference>
<feature type="transmembrane region" description="Helical" evidence="7">
    <location>
        <begin position="6"/>
        <end position="26"/>
    </location>
</feature>
<evidence type="ECO:0000259" key="8">
    <source>
        <dbReference type="PROSITE" id="PS51007"/>
    </source>
</evidence>
<evidence type="ECO:0000313" key="9">
    <source>
        <dbReference type="EMBL" id="MBT9282779.1"/>
    </source>
</evidence>
<keyword evidence="7" id="KW-0812">Transmembrane</keyword>
<dbReference type="Pfam" id="PF13442">
    <property type="entry name" value="Cytochrome_CBB3"/>
    <property type="match status" value="1"/>
</dbReference>
<keyword evidence="4" id="KW-0249">Electron transport</keyword>
<accession>A0A947CXE6</accession>
<dbReference type="SUPFAM" id="SSF46626">
    <property type="entry name" value="Cytochrome c"/>
    <property type="match status" value="1"/>
</dbReference>
<dbReference type="PANTHER" id="PTHR37823:SF4">
    <property type="entry name" value="MENAQUINOL-CYTOCHROME C REDUCTASE CYTOCHROME B_C SUBUNIT"/>
    <property type="match status" value="1"/>
</dbReference>
<keyword evidence="2 6" id="KW-0349">Heme</keyword>
<dbReference type="EMBL" id="JAHHQF010000070">
    <property type="protein sequence ID" value="MBT9282779.1"/>
    <property type="molecule type" value="Genomic_DNA"/>
</dbReference>
<keyword evidence="1" id="KW-0813">Transport</keyword>
<feature type="domain" description="Cytochrome c" evidence="8">
    <location>
        <begin position="32"/>
        <end position="118"/>
    </location>
</feature>
<gene>
    <name evidence="9" type="ORF">KM312_09095</name>
</gene>
<comment type="caution">
    <text evidence="9">The sequence shown here is derived from an EMBL/GenBank/DDBJ whole genome shotgun (WGS) entry which is preliminary data.</text>
</comment>
<dbReference type="PANTHER" id="PTHR37823">
    <property type="entry name" value="CYTOCHROME C-553-LIKE"/>
    <property type="match status" value="1"/>
</dbReference>
<keyword evidence="7" id="KW-0472">Membrane</keyword>
<dbReference type="PROSITE" id="PS51007">
    <property type="entry name" value="CYTC"/>
    <property type="match status" value="1"/>
</dbReference>
<dbReference type="Gene3D" id="1.10.760.10">
    <property type="entry name" value="Cytochrome c-like domain"/>
    <property type="match status" value="1"/>
</dbReference>
<keyword evidence="7" id="KW-1133">Transmembrane helix</keyword>
<dbReference type="GO" id="GO:0009055">
    <property type="term" value="F:electron transfer activity"/>
    <property type="evidence" value="ECO:0007669"/>
    <property type="project" value="InterPro"/>
</dbReference>
<keyword evidence="5 6" id="KW-0408">Iron</keyword>
<dbReference type="InterPro" id="IPR051811">
    <property type="entry name" value="Cytochrome_c550/c551-like"/>
</dbReference>
<dbReference type="AlphaFoldDB" id="A0A947CXE6"/>
<evidence type="ECO:0000313" key="10">
    <source>
        <dbReference type="Proteomes" id="UP000748108"/>
    </source>
</evidence>
<name>A0A947CXE6_HYDSH</name>
<reference evidence="9" key="1">
    <citation type="journal article" date="2021" name="Microbiology">
        <title>Metagenomic Analysis of the Microbial Community in the Underground Coal Fire Area (Kemerovo Region, Russia) Revealed Predominance of Thermophilic Members of the Phyla Deinococcus-thermus, Aquificae, and Firmicutes.</title>
        <authorList>
            <person name="Kadnikov V."/>
            <person name="Mardanov A.V."/>
            <person name="Beletsky A.V."/>
            <person name="Karnachuk O.V."/>
            <person name="Ravin N.V."/>
        </authorList>
    </citation>
    <scope>NUCLEOTIDE SEQUENCE</scope>
    <source>
        <strain evidence="9">RBS10-49</strain>
    </source>
</reference>
<dbReference type="InterPro" id="IPR036909">
    <property type="entry name" value="Cyt_c-like_dom_sf"/>
</dbReference>
<proteinExistence type="predicted"/>
<sequence length="118" mass="12544">MTRKPFYFLMLGGTVLLLLLVFFVYLPTKGKGPAAEGETAANFDPQAAFQQSCASCHGQDLKGTPAAPSLVGLNLSVDEVVDIITNGRKGSMGVMPPGMFNGSDAEKKALAEWVLSHR</sequence>
<evidence type="ECO:0000256" key="6">
    <source>
        <dbReference type="PROSITE-ProRule" id="PRU00433"/>
    </source>
</evidence>
<dbReference type="GO" id="GO:0020037">
    <property type="term" value="F:heme binding"/>
    <property type="evidence" value="ECO:0007669"/>
    <property type="project" value="InterPro"/>
</dbReference>
<evidence type="ECO:0000256" key="2">
    <source>
        <dbReference type="ARBA" id="ARBA00022617"/>
    </source>
</evidence>
<evidence type="ECO:0000256" key="4">
    <source>
        <dbReference type="ARBA" id="ARBA00022982"/>
    </source>
</evidence>